<keyword evidence="1" id="KW-1133">Transmembrane helix</keyword>
<dbReference type="Proteomes" id="UP000397058">
    <property type="component" value="Segment"/>
</dbReference>
<dbReference type="EMBL" id="MN545971">
    <property type="protein sequence ID" value="QGF21211.1"/>
    <property type="molecule type" value="Genomic_DNA"/>
</dbReference>
<organism evidence="2 3">
    <name type="scientific">Citrobacter phage HCF1</name>
    <dbReference type="NCBI Taxonomy" id="2849700"/>
    <lineage>
        <taxon>Viruses</taxon>
        <taxon>Duplodnaviria</taxon>
        <taxon>Heunggongvirae</taxon>
        <taxon>Uroviricota</taxon>
        <taxon>Caudoviricetes</taxon>
        <taxon>Drexlerviridae</taxon>
        <taxon>Hicfunavirus</taxon>
        <taxon>Hicfunavirus HCF1</taxon>
    </lineage>
</organism>
<accession>A0ABX6D3I7</accession>
<proteinExistence type="predicted"/>
<keyword evidence="3" id="KW-1185">Reference proteome</keyword>
<reference evidence="2 3" key="1">
    <citation type="submission" date="2019-10" db="EMBL/GenBank/DDBJ databases">
        <authorList>
            <person name="Kumar P."/>
            <person name="Meghvansi M.K."/>
            <person name="Kamboj D.V."/>
        </authorList>
    </citation>
    <scope>NUCLEOTIDE SEQUENCE [LARGE SCALE GENOMIC DNA]</scope>
</reference>
<name>A0ABX6D3I7_9CAUD</name>
<evidence type="ECO:0000313" key="3">
    <source>
        <dbReference type="Proteomes" id="UP000397058"/>
    </source>
</evidence>
<keyword evidence="1" id="KW-0472">Membrane</keyword>
<keyword evidence="1" id="KW-0812">Transmembrane</keyword>
<sequence>MLKQSPSNGAYLMQRNNKEIAMKVFITVLRHLVLITLLTMAGW</sequence>
<gene>
    <name evidence="2" type="ORF">HCF1_12</name>
</gene>
<evidence type="ECO:0000256" key="1">
    <source>
        <dbReference type="SAM" id="Phobius"/>
    </source>
</evidence>
<protein>
    <submittedName>
        <fullName evidence="2">Uncharacterized protein</fullName>
    </submittedName>
</protein>
<feature type="transmembrane region" description="Helical" evidence="1">
    <location>
        <begin position="20"/>
        <end position="41"/>
    </location>
</feature>
<evidence type="ECO:0000313" key="2">
    <source>
        <dbReference type="EMBL" id="QGF21211.1"/>
    </source>
</evidence>